<protein>
    <recommendedName>
        <fullName evidence="4">NADP-dependent oxidoreductase domain-containing protein</fullName>
    </recommendedName>
</protein>
<dbReference type="InterPro" id="IPR036812">
    <property type="entry name" value="NAD(P)_OxRdtase_dom_sf"/>
</dbReference>
<proteinExistence type="inferred from homology"/>
<dbReference type="InterPro" id="IPR023210">
    <property type="entry name" value="NADP_OxRdtase_dom"/>
</dbReference>
<evidence type="ECO:0000256" key="3">
    <source>
        <dbReference type="ARBA" id="ARBA00038157"/>
    </source>
</evidence>
<accession>A0A9W9KQC9</accession>
<evidence type="ECO:0000313" key="6">
    <source>
        <dbReference type="Proteomes" id="UP001149165"/>
    </source>
</evidence>
<feature type="domain" description="NADP-dependent oxidoreductase" evidence="4">
    <location>
        <begin position="28"/>
        <end position="332"/>
    </location>
</feature>
<organism evidence="5 6">
    <name type="scientific">Penicillium angulare</name>
    <dbReference type="NCBI Taxonomy" id="116970"/>
    <lineage>
        <taxon>Eukaryota</taxon>
        <taxon>Fungi</taxon>
        <taxon>Dikarya</taxon>
        <taxon>Ascomycota</taxon>
        <taxon>Pezizomycotina</taxon>
        <taxon>Eurotiomycetes</taxon>
        <taxon>Eurotiomycetidae</taxon>
        <taxon>Eurotiales</taxon>
        <taxon>Aspergillaceae</taxon>
        <taxon>Penicillium</taxon>
    </lineage>
</organism>
<dbReference type="Gene3D" id="3.20.20.100">
    <property type="entry name" value="NADP-dependent oxidoreductase domain"/>
    <property type="match status" value="1"/>
</dbReference>
<dbReference type="Proteomes" id="UP001149165">
    <property type="component" value="Unassembled WGS sequence"/>
</dbReference>
<reference evidence="5" key="1">
    <citation type="submission" date="2022-11" db="EMBL/GenBank/DDBJ databases">
        <authorList>
            <person name="Petersen C."/>
        </authorList>
    </citation>
    <scope>NUCLEOTIDE SEQUENCE</scope>
    <source>
        <strain evidence="5">IBT 30069</strain>
    </source>
</reference>
<comment type="similarity">
    <text evidence="3">Belongs to the aldo/keto reductase family. Aldo/keto reductase 2 subfamily.</text>
</comment>
<dbReference type="Pfam" id="PF00248">
    <property type="entry name" value="Aldo_ket_red"/>
    <property type="match status" value="1"/>
</dbReference>
<dbReference type="SUPFAM" id="SSF51430">
    <property type="entry name" value="NAD(P)-linked oxidoreductase"/>
    <property type="match status" value="1"/>
</dbReference>
<dbReference type="CDD" id="cd19146">
    <property type="entry name" value="AKR_AKR9A1-2"/>
    <property type="match status" value="1"/>
</dbReference>
<dbReference type="AlphaFoldDB" id="A0A9W9KQC9"/>
<evidence type="ECO:0000256" key="1">
    <source>
        <dbReference type="ARBA" id="ARBA00022857"/>
    </source>
</evidence>
<dbReference type="PANTHER" id="PTHR43364:SF7">
    <property type="entry name" value="NADP-DEPENDENT OXIDOREDUCTASE DOMAIN-CONTAINING PROTEIN-RELATED"/>
    <property type="match status" value="1"/>
</dbReference>
<dbReference type="InterPro" id="IPR020471">
    <property type="entry name" value="AKR"/>
</dbReference>
<sequence>MWAAAASPKSHLGRYRLLAPTAAVKVSPLCLGAMNFGDAWKERMGECDKETSFNIMDTFYENGGNFIDTSNNYQNGESEAWVGEWMEKRGVRDEMILATKYTSPYVLHDKSKIQANYIGNNAKSLKLSVEASLRKLKTDYIDLLYVHWWDWSTSVDEVMTSLNQLVTSGKVLYLGISDTPAWVVSKANQYARDNGLRPFSVYQGQWNAARRDFERDIIPMCAAEGMGLCPWGSLGSGAFKTVVQREELSKNGNPGRQVATRETDIEVSKVLEKIATRHNSTITSVALAYVMHKFPYVSPIVGGRKVEHLHGNIKALELQLEQQDIEEIEGAYEFDHGFPMTFLLADSKEAHPRNSRFLNSAARMDYPDLVRPPPFKPLDQV</sequence>
<reference evidence="5" key="2">
    <citation type="journal article" date="2023" name="IMA Fungus">
        <title>Comparative genomic study of the Penicillium genus elucidates a diverse pangenome and 15 lateral gene transfer events.</title>
        <authorList>
            <person name="Petersen C."/>
            <person name="Sorensen T."/>
            <person name="Nielsen M.R."/>
            <person name="Sondergaard T.E."/>
            <person name="Sorensen J.L."/>
            <person name="Fitzpatrick D.A."/>
            <person name="Frisvad J.C."/>
            <person name="Nielsen K.L."/>
        </authorList>
    </citation>
    <scope>NUCLEOTIDE SEQUENCE</scope>
    <source>
        <strain evidence="5">IBT 30069</strain>
    </source>
</reference>
<evidence type="ECO:0000313" key="5">
    <source>
        <dbReference type="EMBL" id="KAJ5114077.1"/>
    </source>
</evidence>
<keyword evidence="1" id="KW-0521">NADP</keyword>
<evidence type="ECO:0000256" key="2">
    <source>
        <dbReference type="ARBA" id="ARBA00023002"/>
    </source>
</evidence>
<dbReference type="PANTHER" id="PTHR43364">
    <property type="entry name" value="NADH-SPECIFIC METHYLGLYOXAL REDUCTASE-RELATED"/>
    <property type="match status" value="1"/>
</dbReference>
<name>A0A9W9KQC9_9EURO</name>
<keyword evidence="6" id="KW-1185">Reference proteome</keyword>
<keyword evidence="2" id="KW-0560">Oxidoreductase</keyword>
<comment type="caution">
    <text evidence="5">The sequence shown here is derived from an EMBL/GenBank/DDBJ whole genome shotgun (WGS) entry which is preliminary data.</text>
</comment>
<dbReference type="GO" id="GO:0016491">
    <property type="term" value="F:oxidoreductase activity"/>
    <property type="evidence" value="ECO:0007669"/>
    <property type="project" value="UniProtKB-KW"/>
</dbReference>
<dbReference type="OrthoDB" id="48988at2759"/>
<evidence type="ECO:0000259" key="4">
    <source>
        <dbReference type="Pfam" id="PF00248"/>
    </source>
</evidence>
<dbReference type="PRINTS" id="PR00069">
    <property type="entry name" value="ALDKETRDTASE"/>
</dbReference>
<dbReference type="EMBL" id="JAPQKH010000002">
    <property type="protein sequence ID" value="KAJ5114077.1"/>
    <property type="molecule type" value="Genomic_DNA"/>
</dbReference>
<gene>
    <name evidence="5" type="ORF">N7456_002611</name>
</gene>
<dbReference type="InterPro" id="IPR050523">
    <property type="entry name" value="AKR_Detox_Biosynth"/>
</dbReference>